<evidence type="ECO:0000313" key="1">
    <source>
        <dbReference type="EMBL" id="CCO95208.1"/>
    </source>
</evidence>
<reference evidence="1 2" key="1">
    <citation type="submission" date="2012-11" db="EMBL/GenBank/DDBJ databases">
        <authorList>
            <person name="Linke B."/>
        </authorList>
    </citation>
    <scope>NUCLEOTIDE SEQUENCE [LARGE SCALE GENOMIC DNA]</scope>
    <source>
        <strain evidence="2">CFBP 1232</strain>
    </source>
</reference>
<organism evidence="1 2">
    <name type="scientific">Erwinia amylovora NBRC 12687 = CFBP 1232</name>
    <dbReference type="NCBI Taxonomy" id="1219359"/>
    <lineage>
        <taxon>Bacteria</taxon>
        <taxon>Pseudomonadati</taxon>
        <taxon>Pseudomonadota</taxon>
        <taxon>Gammaproteobacteria</taxon>
        <taxon>Enterobacterales</taxon>
        <taxon>Erwiniaceae</taxon>
        <taxon>Erwinia</taxon>
    </lineage>
</organism>
<proteinExistence type="predicted"/>
<sequence length="31" mass="3654">MIPKSSDAERMYLILHDNDPGYCHARQEYIS</sequence>
<gene>
    <name evidence="1" type="ORF">BN437_3307</name>
</gene>
<protein>
    <submittedName>
        <fullName evidence="1">Uncharacterized protein</fullName>
    </submittedName>
</protein>
<accession>A0A831A3V6</accession>
<evidence type="ECO:0000313" key="2">
    <source>
        <dbReference type="Proteomes" id="UP000013111"/>
    </source>
</evidence>
<comment type="caution">
    <text evidence="1">The sequence shown here is derived from an EMBL/GenBank/DDBJ whole genome shotgun (WGS) entry which is preliminary data.</text>
</comment>
<name>A0A831A3V6_ERWAM</name>
<dbReference type="Proteomes" id="UP000013111">
    <property type="component" value="Unassembled WGS sequence"/>
</dbReference>
<reference evidence="1 2" key="2">
    <citation type="submission" date="2013-04" db="EMBL/GenBank/DDBJ databases">
        <title>Comparative genomics of 12 strains of Erwinia amylovora identifies a pan-genome with a large conserved core and provides insights into host specificity.</title>
        <authorList>
            <person name="Mann R.A."/>
            <person name="Smits T.H.M."/>
            <person name="Buehlmann A."/>
            <person name="Blom J."/>
            <person name="Goesmann A."/>
            <person name="Frey J.E."/>
            <person name="Plummer K.M."/>
            <person name="Beer S.V."/>
            <person name="Luck J."/>
            <person name="Duffy B."/>
            <person name="Rodoni B."/>
        </authorList>
    </citation>
    <scope>NUCLEOTIDE SEQUENCE [LARGE SCALE GENOMIC DNA]</scope>
    <source>
        <strain evidence="2">CFBP 1232</strain>
    </source>
</reference>
<dbReference type="AlphaFoldDB" id="A0A831A3V6"/>
<dbReference type="EMBL" id="CAPB01000039">
    <property type="protein sequence ID" value="CCO95208.1"/>
    <property type="molecule type" value="Genomic_DNA"/>
</dbReference>